<dbReference type="Proteomes" id="UP001165060">
    <property type="component" value="Unassembled WGS sequence"/>
</dbReference>
<organism evidence="2 3">
    <name type="scientific">Tetraparma gracilis</name>
    <dbReference type="NCBI Taxonomy" id="2962635"/>
    <lineage>
        <taxon>Eukaryota</taxon>
        <taxon>Sar</taxon>
        <taxon>Stramenopiles</taxon>
        <taxon>Ochrophyta</taxon>
        <taxon>Bolidophyceae</taxon>
        <taxon>Parmales</taxon>
        <taxon>Triparmaceae</taxon>
        <taxon>Tetraparma</taxon>
    </lineage>
</organism>
<sequence length="900" mass="99376">MAASKVLPEPPLQTQRRRSSVSDDLSAVFQQLSGGLKAWTFADGLKFGLSYCIAACAASFFAFRRDLHVVLPLIIGGTNIAFIHSAFRSTLETELPTTPYTGPKGYALIAVLSCMCVYNFYMYFVSDGEALDAPCGVPAFHKKQLEEGSVNMTSFSANAALVGLTLVLYFKWKWRAEEVEAERYEEAAALAQVRPTVAPHVTEYNDYFDLEKREGEGEAAEEKLPDTLEEYRRIHGSKAMHWVFVGGMIFSNGVSMAADLTLLPRAAIPAAFSLVFLAVCFTNFVLDAPSFRMKRGLKQVRHSPAYVFTCCTTLIVAINSVTMLRETVLQLDMPYSGLAAMLALTNFSLVLMFLWETMAVKAATHKSSGPLMFPMYFIIDVTATYLFISVPLGSWEWISMLLTAEMFGIIRNVGAYEIMAWVPRKLMGDRRPFPLRDQRVLEELVTIAAVDTVAETMAAISFLLFLIGYQIAAATGKDADPPDDPSERNLIGFGCVFEWTNEECSEAKVSAAESFGAVCIVVFARVFFFFLERALFRACVESSAKINSASAALNKRIAGVRRSISSIHTTPSSEQLKLGRLAESRAYATETLQADPKHWDFSCFSDECDVPVHWYAADRQNCCMWKKEMLTFRGTILVRLGDMSVQELVLKDQANWAGAAAGGGGGSREVLEERDELTRIVYSSDPTSSTDSVMAERIEWFDSDKSEAMVYAAAAEHPTKPEEAATTRITGWMYCLHYADATPSGGEEKLARVTMVASWNVDSKGNGGFSRKRMAKVVAQKLDEKGKLLGHKEEWIVQAHISHMLNKVDAVQVMQKVFTGSITYMVLAVFVVLAVVCTTGCNNLRLWENALRWDPEGDRGIGGWVVNATDGWGGEAGEEGVSWWNCSGAIFAPELIGSQE</sequence>
<accession>A0ABQ6M5K6</accession>
<feature type="transmembrane region" description="Helical" evidence="1">
    <location>
        <begin position="266"/>
        <end position="286"/>
    </location>
</feature>
<keyword evidence="1" id="KW-0472">Membrane</keyword>
<feature type="transmembrane region" description="Helical" evidence="1">
    <location>
        <begin position="69"/>
        <end position="87"/>
    </location>
</feature>
<dbReference type="EMBL" id="BRYB01003745">
    <property type="protein sequence ID" value="GMI19943.1"/>
    <property type="molecule type" value="Genomic_DNA"/>
</dbReference>
<feature type="transmembrane region" description="Helical" evidence="1">
    <location>
        <begin position="817"/>
        <end position="836"/>
    </location>
</feature>
<name>A0ABQ6M5K6_9STRA</name>
<comment type="caution">
    <text evidence="2">The sequence shown here is derived from an EMBL/GenBank/DDBJ whole genome shotgun (WGS) entry which is preliminary data.</text>
</comment>
<feature type="transmembrane region" description="Helical" evidence="1">
    <location>
        <begin position="336"/>
        <end position="355"/>
    </location>
</feature>
<gene>
    <name evidence="2" type="ORF">TeGR_g5747</name>
</gene>
<protein>
    <submittedName>
        <fullName evidence="2">Uncharacterized protein</fullName>
    </submittedName>
</protein>
<feature type="transmembrane region" description="Helical" evidence="1">
    <location>
        <begin position="306"/>
        <end position="324"/>
    </location>
</feature>
<feature type="transmembrane region" description="Helical" evidence="1">
    <location>
        <begin position="107"/>
        <end position="124"/>
    </location>
</feature>
<keyword evidence="1" id="KW-0812">Transmembrane</keyword>
<feature type="transmembrane region" description="Helical" evidence="1">
    <location>
        <begin position="376"/>
        <end position="395"/>
    </location>
</feature>
<evidence type="ECO:0000256" key="1">
    <source>
        <dbReference type="SAM" id="Phobius"/>
    </source>
</evidence>
<keyword evidence="1" id="KW-1133">Transmembrane helix</keyword>
<keyword evidence="3" id="KW-1185">Reference proteome</keyword>
<feature type="transmembrane region" description="Helical" evidence="1">
    <location>
        <begin position="45"/>
        <end position="63"/>
    </location>
</feature>
<reference evidence="2 3" key="1">
    <citation type="journal article" date="2023" name="Commun. Biol.">
        <title>Genome analysis of Parmales, the sister group of diatoms, reveals the evolutionary specialization of diatoms from phago-mixotrophs to photoautotrophs.</title>
        <authorList>
            <person name="Ban H."/>
            <person name="Sato S."/>
            <person name="Yoshikawa S."/>
            <person name="Yamada K."/>
            <person name="Nakamura Y."/>
            <person name="Ichinomiya M."/>
            <person name="Sato N."/>
            <person name="Blanc-Mathieu R."/>
            <person name="Endo H."/>
            <person name="Kuwata A."/>
            <person name="Ogata H."/>
        </authorList>
    </citation>
    <scope>NUCLEOTIDE SEQUENCE [LARGE SCALE GENOMIC DNA]</scope>
</reference>
<evidence type="ECO:0000313" key="2">
    <source>
        <dbReference type="EMBL" id="GMI19943.1"/>
    </source>
</evidence>
<evidence type="ECO:0000313" key="3">
    <source>
        <dbReference type="Proteomes" id="UP001165060"/>
    </source>
</evidence>
<feature type="transmembrane region" description="Helical" evidence="1">
    <location>
        <begin position="242"/>
        <end position="260"/>
    </location>
</feature>
<proteinExistence type="predicted"/>